<proteinExistence type="predicted"/>
<organism evidence="4 5">
    <name type="scientific">Papaver atlanticum</name>
    <dbReference type="NCBI Taxonomy" id="357466"/>
    <lineage>
        <taxon>Eukaryota</taxon>
        <taxon>Viridiplantae</taxon>
        <taxon>Streptophyta</taxon>
        <taxon>Embryophyta</taxon>
        <taxon>Tracheophyta</taxon>
        <taxon>Spermatophyta</taxon>
        <taxon>Magnoliopsida</taxon>
        <taxon>Ranunculales</taxon>
        <taxon>Papaveraceae</taxon>
        <taxon>Papaveroideae</taxon>
        <taxon>Papaver</taxon>
    </lineage>
</organism>
<dbReference type="GO" id="GO:0006491">
    <property type="term" value="P:N-glycan processing"/>
    <property type="evidence" value="ECO:0007669"/>
    <property type="project" value="TreeGrafter"/>
</dbReference>
<name>A0AAD4SZK7_9MAGN</name>
<dbReference type="InterPro" id="IPR039794">
    <property type="entry name" value="Gtb1-like"/>
</dbReference>
<dbReference type="AlphaFoldDB" id="A0AAD4SZK7"/>
<evidence type="ECO:0000313" key="5">
    <source>
        <dbReference type="Proteomes" id="UP001202328"/>
    </source>
</evidence>
<comment type="caution">
    <text evidence="4">The sequence shown here is derived from an EMBL/GenBank/DDBJ whole genome shotgun (WGS) entry which is preliminary data.</text>
</comment>
<evidence type="ECO:0000256" key="2">
    <source>
        <dbReference type="SAM" id="SignalP"/>
    </source>
</evidence>
<keyword evidence="2" id="KW-0732">Signal</keyword>
<keyword evidence="5" id="KW-1185">Reference proteome</keyword>
<sequence length="212" mass="24030">MEIVLIFIPLLIISFFPSSSSSLLPKSPYLGIHPEDEKYYFESQLIQCKDGSKSFTRDRLNDGFCDCVDGTDEPGTPACPRSKFYCKNVGSKPQTLFSSRINDRFCDCCDGSDEYNGSIDCPNTCIKNGNVGRKNHGYMSGRMHMSSFDMQGGGNTMNLEDLIQKLKDLKIVFILEVVLVSMVAFYLFRRHIRSRPVPSHKRPKRRFGTPNL</sequence>
<gene>
    <name evidence="4" type="ORF">MKW98_023796</name>
</gene>
<evidence type="ECO:0000256" key="1">
    <source>
        <dbReference type="SAM" id="Phobius"/>
    </source>
</evidence>
<dbReference type="InterPro" id="IPR028146">
    <property type="entry name" value="PRKCSH_N"/>
</dbReference>
<dbReference type="PANTHER" id="PTHR12630">
    <property type="entry name" value="N-LINKED OLIGOSACCHARIDE PROCESSING"/>
    <property type="match status" value="1"/>
</dbReference>
<dbReference type="EMBL" id="JAJJMB010007708">
    <property type="protein sequence ID" value="KAI3928195.1"/>
    <property type="molecule type" value="Genomic_DNA"/>
</dbReference>
<dbReference type="GO" id="GO:0017177">
    <property type="term" value="C:glucosidase II complex"/>
    <property type="evidence" value="ECO:0007669"/>
    <property type="project" value="TreeGrafter"/>
</dbReference>
<feature type="signal peptide" evidence="2">
    <location>
        <begin position="1"/>
        <end position="21"/>
    </location>
</feature>
<dbReference type="Pfam" id="PF12999">
    <property type="entry name" value="PRKCSH-like"/>
    <property type="match status" value="1"/>
</dbReference>
<dbReference type="PANTHER" id="PTHR12630:SF17">
    <property type="entry name" value="EXPRESSED PROTEIN"/>
    <property type="match status" value="1"/>
</dbReference>
<evidence type="ECO:0000313" key="4">
    <source>
        <dbReference type="EMBL" id="KAI3928195.1"/>
    </source>
</evidence>
<evidence type="ECO:0000259" key="3">
    <source>
        <dbReference type="Pfam" id="PF12999"/>
    </source>
</evidence>
<feature type="chain" id="PRO_5042114008" description="Glucosidase II beta subunit N-terminal domain-containing protein" evidence="2">
    <location>
        <begin position="22"/>
        <end position="212"/>
    </location>
</feature>
<feature type="domain" description="Glucosidase II beta subunit N-terminal" evidence="3">
    <location>
        <begin position="7"/>
        <end position="131"/>
    </location>
</feature>
<keyword evidence="1" id="KW-1133">Transmembrane helix</keyword>
<keyword evidence="1" id="KW-0812">Transmembrane</keyword>
<dbReference type="Proteomes" id="UP001202328">
    <property type="component" value="Unassembled WGS sequence"/>
</dbReference>
<reference evidence="4" key="1">
    <citation type="submission" date="2022-04" db="EMBL/GenBank/DDBJ databases">
        <title>A functionally conserved STORR gene fusion in Papaver species that diverged 16.8 million years ago.</title>
        <authorList>
            <person name="Catania T."/>
        </authorList>
    </citation>
    <scope>NUCLEOTIDE SEQUENCE</scope>
    <source>
        <strain evidence="4">S-188037</strain>
    </source>
</reference>
<feature type="transmembrane region" description="Helical" evidence="1">
    <location>
        <begin position="171"/>
        <end position="188"/>
    </location>
</feature>
<accession>A0AAD4SZK7</accession>
<protein>
    <recommendedName>
        <fullName evidence="3">Glucosidase II beta subunit N-terminal domain-containing protein</fullName>
    </recommendedName>
</protein>
<keyword evidence="1" id="KW-0472">Membrane</keyword>